<organism evidence="2 3">
    <name type="scientific">Paenibacillus radicis</name>
    <name type="common">ex Xue et al. 2023</name>
    <dbReference type="NCBI Taxonomy" id="2972489"/>
    <lineage>
        <taxon>Bacteria</taxon>
        <taxon>Bacillati</taxon>
        <taxon>Bacillota</taxon>
        <taxon>Bacilli</taxon>
        <taxon>Bacillales</taxon>
        <taxon>Paenibacillaceae</taxon>
        <taxon>Paenibacillus</taxon>
    </lineage>
</organism>
<evidence type="ECO:0000313" key="2">
    <source>
        <dbReference type="EMBL" id="MCR8633203.1"/>
    </source>
</evidence>
<evidence type="ECO:0000259" key="1">
    <source>
        <dbReference type="Pfam" id="PF06527"/>
    </source>
</evidence>
<name>A0ABT1YJ43_9BACL</name>
<dbReference type="Pfam" id="PF06527">
    <property type="entry name" value="TniQ"/>
    <property type="match status" value="1"/>
</dbReference>
<accession>A0ABT1YJ43</accession>
<dbReference type="RefSeq" id="WP_258214778.1">
    <property type="nucleotide sequence ID" value="NZ_JANQBD010000013.1"/>
</dbReference>
<proteinExistence type="predicted"/>
<comment type="caution">
    <text evidence="2">The sequence shown here is derived from an EMBL/GenBank/DDBJ whole genome shotgun (WGS) entry which is preliminary data.</text>
</comment>
<evidence type="ECO:0000313" key="3">
    <source>
        <dbReference type="Proteomes" id="UP001300012"/>
    </source>
</evidence>
<dbReference type="InterPro" id="IPR009492">
    <property type="entry name" value="TniQ"/>
</dbReference>
<keyword evidence="3" id="KW-1185">Reference proteome</keyword>
<reference evidence="2 3" key="1">
    <citation type="submission" date="2022-08" db="EMBL/GenBank/DDBJ databases">
        <title>Paenibacillus endoradicis sp. nov., Paenibacillus radicibacter sp. nov and Paenibacillus pararadicis sp. nov., three cold-adapted plant growth-promoting bacteria isolated from root of Larix gmelinii in Great Khingan.</title>
        <authorList>
            <person name="Xue H."/>
        </authorList>
    </citation>
    <scope>NUCLEOTIDE SEQUENCE [LARGE SCALE GENOMIC DNA]</scope>
    <source>
        <strain evidence="2 3">N5-1-1-5</strain>
    </source>
</reference>
<protein>
    <submittedName>
        <fullName evidence="2">TniQ family protein</fullName>
    </submittedName>
</protein>
<dbReference type="EMBL" id="JANQBD010000013">
    <property type="protein sequence ID" value="MCR8633203.1"/>
    <property type="molecule type" value="Genomic_DNA"/>
</dbReference>
<feature type="domain" description="TniQ" evidence="1">
    <location>
        <begin position="9"/>
        <end position="149"/>
    </location>
</feature>
<gene>
    <name evidence="2" type="ORF">NV381_18545</name>
</gene>
<sequence>MVRKFTKRLKWQPLESLSSYLMRMCEANGHNLSKQFKEIYNLKYGRFRSFRAYYIDIAPERVVDVKKLSSIFSISNDDLLHNNAFTNLLKKFQENNIDNDDGVQFKILIKGYEQRYRRFCPSCIKNKGSFNTLWQIKEIEICDVHRIPLENSCPYCSTYYPYLTDTKLTCQKCNFKYEYKSNVILDQEIVDDQLLKYSIWNFLISPDTKLTNGIKGLTYEKALAILFLYVSQNCEIKYKSTSNLVFSKDEANCLRYFILDEKYYKKIRRPNLSILLRILQSPININIEGFSNIIVPKEFIDSVMELLSDYPKKCLTVWCPRNNTDEKMKKIDVYYKNQFKHKNPSVCTDCFIFFGENKKTGIWEEISNKTQEILYVMELLESGESLKLIRRKSKISSTRVYEIQGYLLAHNLLSTRLRRSLLSKIIKNKYLVSKMFKDLIESTNSYNKSQLRRKSKEIFKWNMCTFYYYYAFVEVQSYIIFDSKKETRVPQEVKDQIINRIKILVEDNIKVTVENVLEGIQIDRDFLKVRGLNYLLIEAKEKQITLALKLLMNKVDKFVEEKKQKNETFNFNNMLNNLGVQRNTLFIKYPTLFEYCLKLVRDEKQEQIALKRQAVLQKALKVIEVLRKNGEEITFTKIANLMNISETTLLYYRKKGKFPLF</sequence>
<dbReference type="Proteomes" id="UP001300012">
    <property type="component" value="Unassembled WGS sequence"/>
</dbReference>